<dbReference type="InterPro" id="IPR043737">
    <property type="entry name" value="DUF5682"/>
</dbReference>
<gene>
    <name evidence="1" type="ORF">BW425_04320</name>
</gene>
<dbReference type="Proteomes" id="UP000195321">
    <property type="component" value="Unassembled WGS sequence"/>
</dbReference>
<dbReference type="RefSeq" id="WP_088093720.1">
    <property type="nucleotide sequence ID" value="NZ_JBEUTC010000127.1"/>
</dbReference>
<evidence type="ECO:0008006" key="3">
    <source>
        <dbReference type="Google" id="ProtNLM"/>
    </source>
</evidence>
<organism evidence="1 2">
    <name type="scientific">Bacillus pseudomycoides</name>
    <dbReference type="NCBI Taxonomy" id="64104"/>
    <lineage>
        <taxon>Bacteria</taxon>
        <taxon>Bacillati</taxon>
        <taxon>Bacillota</taxon>
        <taxon>Bacilli</taxon>
        <taxon>Bacillales</taxon>
        <taxon>Bacillaceae</taxon>
        <taxon>Bacillus</taxon>
        <taxon>Bacillus cereus group</taxon>
    </lineage>
</organism>
<reference evidence="1 2" key="1">
    <citation type="submission" date="2017-02" db="EMBL/GenBank/DDBJ databases">
        <title>Bacillus pseudomycoides isolate FSL K6-0042.</title>
        <authorList>
            <person name="Kovac J."/>
        </authorList>
    </citation>
    <scope>NUCLEOTIDE SEQUENCE [LARGE SCALE GENOMIC DNA]</scope>
    <source>
        <strain evidence="1 2">FSL K6-0042</strain>
    </source>
</reference>
<evidence type="ECO:0000313" key="1">
    <source>
        <dbReference type="EMBL" id="OUM50307.1"/>
    </source>
</evidence>
<evidence type="ECO:0000313" key="2">
    <source>
        <dbReference type="Proteomes" id="UP000195321"/>
    </source>
</evidence>
<dbReference type="Pfam" id="PF18934">
    <property type="entry name" value="DUF5682"/>
    <property type="match status" value="1"/>
</dbReference>
<proteinExistence type="predicted"/>
<dbReference type="EMBL" id="MWPX01000002">
    <property type="protein sequence ID" value="OUM50307.1"/>
    <property type="molecule type" value="Genomic_DNA"/>
</dbReference>
<protein>
    <recommendedName>
        <fullName evidence="3">4-aminobutyrate aminotransferase</fullName>
    </recommendedName>
</protein>
<sequence>MEVVFRSSQSAEVNTLFQRAYNLSNNVVYVPIRHHSPACSFHVQKIVELYKPDAILIEGLMDCNSLIPHIVSAESETPICIYCSYDDKTDVLERGESGKYRAYYPFLDYSPELVALREGAAQSIPVSFIDLPFKEYLFVTKNEEERGKYDEQYFRHSQYVRMLSEKTGCRSFHEFWDKYFELQGFHMTSEEFVHQLFDYCYYTRADYTQEMLTEDGCEAREIHMAKEIEKARKVYDKVLVITGGFHVKGLLELEGKKKQLSKSPLSKTYAKNYLMPYSFLESDQTRGYESGMPAPAFYQHIWENRDEAAAEQFMIRIARQLKTEGISMADEIEAARMIRELALLRGKMQPGLYELMDAVHSAFVKGEISSADKPLTLLQTSLQGTKRGKLSKEADVPPLVHDFRASVRSFRLPARSTVPQETILDIYKKERHLRLSQCFHCLAFLGVPFCEKLRGPNLARKQNINLMRETWKYRFSAQVESALIDLSVYGGTVREAAQEMLRAKLYKAKGRAGEVALLLLDAYLSGLFSEFAMYNQFIDEAVQEDGDFASMADCAYYLSQIEKADQQADSARHKALSLFSVLDGGEPAIIAEKLIDLYTLQPADQQFIEALELYLQKEKRESQVEGAVFGLLTSLGKRKIDEVMQVAEGYFYGSGDMQKQAPIFLNGLFAGAKDIFLYNEWLLGGMSHVLEELDEEMFLQVLPHLRLLFSQFTPLEVDTIARQIARLYGATEEVIKEEAISEEVLTYAIQLDQKARGILMRRGLEDGE</sequence>
<accession>A0A1Y3MIM2</accession>
<name>A0A1Y3MIM2_9BACI</name>
<comment type="caution">
    <text evidence="1">The sequence shown here is derived from an EMBL/GenBank/DDBJ whole genome shotgun (WGS) entry which is preliminary data.</text>
</comment>
<dbReference type="AlphaFoldDB" id="A0A1Y3MIM2"/>